<dbReference type="EC" id="2.5.1.18" evidence="2"/>
<dbReference type="FunFam" id="1.20.1050.10:FF:000004">
    <property type="entry name" value="Glutathione S-transferase F2"/>
    <property type="match status" value="1"/>
</dbReference>
<evidence type="ECO:0000313" key="8">
    <source>
        <dbReference type="Proteomes" id="UP000775213"/>
    </source>
</evidence>
<dbReference type="InterPro" id="IPR034347">
    <property type="entry name" value="GST_Phi_C"/>
</dbReference>
<keyword evidence="3" id="KW-0808">Transferase</keyword>
<dbReference type="SUPFAM" id="SSF52833">
    <property type="entry name" value="Thioredoxin-like"/>
    <property type="match status" value="1"/>
</dbReference>
<dbReference type="SUPFAM" id="SSF47616">
    <property type="entry name" value="GST C-terminal domain-like"/>
    <property type="match status" value="1"/>
</dbReference>
<dbReference type="InterPro" id="IPR004045">
    <property type="entry name" value="Glutathione_S-Trfase_N"/>
</dbReference>
<dbReference type="AlphaFoldDB" id="A0AAV7GUD5"/>
<comment type="catalytic activity">
    <reaction evidence="4">
        <text>RX + glutathione = an S-substituted glutathione + a halide anion + H(+)</text>
        <dbReference type="Rhea" id="RHEA:16437"/>
        <dbReference type="ChEBI" id="CHEBI:15378"/>
        <dbReference type="ChEBI" id="CHEBI:16042"/>
        <dbReference type="ChEBI" id="CHEBI:17792"/>
        <dbReference type="ChEBI" id="CHEBI:57925"/>
        <dbReference type="ChEBI" id="CHEBI:90779"/>
        <dbReference type="EC" id="2.5.1.18"/>
    </reaction>
</comment>
<dbReference type="PROSITE" id="PS50404">
    <property type="entry name" value="GST_NTER"/>
    <property type="match status" value="1"/>
</dbReference>
<keyword evidence="8" id="KW-1185">Reference proteome</keyword>
<feature type="domain" description="GST N-terminal" evidence="5">
    <location>
        <begin position="94"/>
        <end position="175"/>
    </location>
</feature>
<reference evidence="7 8" key="1">
    <citation type="journal article" date="2021" name="Hortic Res">
        <title>Chromosome-scale assembly of the Dendrobium chrysotoxum genome enhances the understanding of orchid evolution.</title>
        <authorList>
            <person name="Zhang Y."/>
            <person name="Zhang G.Q."/>
            <person name="Zhang D."/>
            <person name="Liu X.D."/>
            <person name="Xu X.Y."/>
            <person name="Sun W.H."/>
            <person name="Yu X."/>
            <person name="Zhu X."/>
            <person name="Wang Z.W."/>
            <person name="Zhao X."/>
            <person name="Zhong W.Y."/>
            <person name="Chen H."/>
            <person name="Yin W.L."/>
            <person name="Huang T."/>
            <person name="Niu S.C."/>
            <person name="Liu Z.J."/>
        </authorList>
    </citation>
    <scope>NUCLEOTIDE SEQUENCE [LARGE SCALE GENOMIC DNA]</scope>
    <source>
        <strain evidence="7">Lindl</strain>
    </source>
</reference>
<dbReference type="PANTHER" id="PTHR43900:SF49">
    <property type="entry name" value="GLUTATHIONE S-TRANSFERASE GSTF1-RELATED"/>
    <property type="match status" value="1"/>
</dbReference>
<dbReference type="Gene3D" id="3.40.30.10">
    <property type="entry name" value="Glutaredoxin"/>
    <property type="match status" value="1"/>
</dbReference>
<evidence type="ECO:0000259" key="5">
    <source>
        <dbReference type="PROSITE" id="PS50404"/>
    </source>
</evidence>
<evidence type="ECO:0000256" key="1">
    <source>
        <dbReference type="ARBA" id="ARBA00010128"/>
    </source>
</evidence>
<dbReference type="GO" id="GO:0043295">
    <property type="term" value="F:glutathione binding"/>
    <property type="evidence" value="ECO:0007669"/>
    <property type="project" value="TreeGrafter"/>
</dbReference>
<accession>A0AAV7GUD5</accession>
<dbReference type="Proteomes" id="UP000775213">
    <property type="component" value="Unassembled WGS sequence"/>
</dbReference>
<dbReference type="CDD" id="cd03053">
    <property type="entry name" value="GST_N_Phi"/>
    <property type="match status" value="1"/>
</dbReference>
<dbReference type="SFLD" id="SFLDS00019">
    <property type="entry name" value="Glutathione_Transferase_(cytos"/>
    <property type="match status" value="1"/>
</dbReference>
<dbReference type="SFLD" id="SFLDG00358">
    <property type="entry name" value="Main_(cytGST)"/>
    <property type="match status" value="1"/>
</dbReference>
<dbReference type="InterPro" id="IPR036282">
    <property type="entry name" value="Glutathione-S-Trfase_C_sf"/>
</dbReference>
<dbReference type="GO" id="GO:0009635">
    <property type="term" value="P:response to herbicide"/>
    <property type="evidence" value="ECO:0007669"/>
    <property type="project" value="UniProtKB-ARBA"/>
</dbReference>
<proteinExistence type="inferred from homology"/>
<dbReference type="GO" id="GO:0006749">
    <property type="term" value="P:glutathione metabolic process"/>
    <property type="evidence" value="ECO:0007669"/>
    <property type="project" value="TreeGrafter"/>
</dbReference>
<evidence type="ECO:0000256" key="4">
    <source>
        <dbReference type="ARBA" id="ARBA00047960"/>
    </source>
</evidence>
<dbReference type="InterPro" id="IPR036249">
    <property type="entry name" value="Thioredoxin-like_sf"/>
</dbReference>
<evidence type="ECO:0000313" key="7">
    <source>
        <dbReference type="EMBL" id="KAH0459338.1"/>
    </source>
</evidence>
<evidence type="ECO:0000256" key="3">
    <source>
        <dbReference type="ARBA" id="ARBA00022679"/>
    </source>
</evidence>
<dbReference type="PANTHER" id="PTHR43900">
    <property type="entry name" value="GLUTATHIONE S-TRANSFERASE RHO"/>
    <property type="match status" value="1"/>
</dbReference>
<name>A0AAV7GUD5_DENCH</name>
<gene>
    <name evidence="7" type="ORF">IEQ34_012152</name>
</gene>
<evidence type="ECO:0000256" key="2">
    <source>
        <dbReference type="ARBA" id="ARBA00012452"/>
    </source>
</evidence>
<dbReference type="CDD" id="cd03187">
    <property type="entry name" value="GST_C_Phi"/>
    <property type="match status" value="1"/>
</dbReference>
<feature type="domain" description="GST C-terminal" evidence="6">
    <location>
        <begin position="183"/>
        <end position="308"/>
    </location>
</feature>
<sequence>MWQFWALQRWKYGTAAMYKQRLDATKLKVYRRGAAKQRFGDAVFILWHPNSLLNGTSVVFHLISRSSTVFPVPVVLRGHLPLLPTTSQETKREMAVTVYGPSYSTATARVIACLEVYGVEYRQVPVDLAAAEHKQQAVLYGNPFGQVPVFEDGELKLFESRAITRYIAKKYKGNGPDLLREDNLEESAMVNIWMEVEAHQLDKAVQPIIFQLLVVPVLLGGAPDQKIVENSVKNVEKLLDVYEARLSDSKYLAGDFFSLADLNHLPYLYYLITTPYASVITSRPHVKAWWEDLLSRPACQKVTANMKR</sequence>
<comment type="caution">
    <text evidence="7">The sequence shown here is derived from an EMBL/GenBank/DDBJ whole genome shotgun (WGS) entry which is preliminary data.</text>
</comment>
<dbReference type="InterPro" id="IPR010987">
    <property type="entry name" value="Glutathione-S-Trfase_C-like"/>
</dbReference>
<dbReference type="InterPro" id="IPR004046">
    <property type="entry name" value="GST_C"/>
</dbReference>
<evidence type="ECO:0000259" key="6">
    <source>
        <dbReference type="PROSITE" id="PS50405"/>
    </source>
</evidence>
<dbReference type="PROSITE" id="PS50405">
    <property type="entry name" value="GST_CTER"/>
    <property type="match status" value="1"/>
</dbReference>
<dbReference type="FunFam" id="3.40.30.10:FF:000016">
    <property type="entry name" value="Glutathione S-transferase F2"/>
    <property type="match status" value="1"/>
</dbReference>
<dbReference type="Pfam" id="PF02798">
    <property type="entry name" value="GST_N"/>
    <property type="match status" value="1"/>
</dbReference>
<dbReference type="InterPro" id="IPR040079">
    <property type="entry name" value="Glutathione_S-Trfase"/>
</dbReference>
<protein>
    <recommendedName>
        <fullName evidence="2">glutathione transferase</fullName>
        <ecNumber evidence="2">2.5.1.18</ecNumber>
    </recommendedName>
</protein>
<dbReference type="EMBL" id="JAGFBR010000011">
    <property type="protein sequence ID" value="KAH0459338.1"/>
    <property type="molecule type" value="Genomic_DNA"/>
</dbReference>
<organism evidence="7 8">
    <name type="scientific">Dendrobium chrysotoxum</name>
    <name type="common">Orchid</name>
    <dbReference type="NCBI Taxonomy" id="161865"/>
    <lineage>
        <taxon>Eukaryota</taxon>
        <taxon>Viridiplantae</taxon>
        <taxon>Streptophyta</taxon>
        <taxon>Embryophyta</taxon>
        <taxon>Tracheophyta</taxon>
        <taxon>Spermatophyta</taxon>
        <taxon>Magnoliopsida</taxon>
        <taxon>Liliopsida</taxon>
        <taxon>Asparagales</taxon>
        <taxon>Orchidaceae</taxon>
        <taxon>Epidendroideae</taxon>
        <taxon>Malaxideae</taxon>
        <taxon>Dendrobiinae</taxon>
        <taxon>Dendrobium</taxon>
    </lineage>
</organism>
<dbReference type="SFLD" id="SFLDG01154">
    <property type="entry name" value="Main.5:_Phi-like"/>
    <property type="match status" value="1"/>
</dbReference>
<dbReference type="Pfam" id="PF00043">
    <property type="entry name" value="GST_C"/>
    <property type="match status" value="1"/>
</dbReference>
<dbReference type="GO" id="GO:0004364">
    <property type="term" value="F:glutathione transferase activity"/>
    <property type="evidence" value="ECO:0007669"/>
    <property type="project" value="UniProtKB-EC"/>
</dbReference>
<comment type="similarity">
    <text evidence="1">Belongs to the GST superfamily. Phi family.</text>
</comment>
<dbReference type="Gene3D" id="1.20.1050.10">
    <property type="match status" value="1"/>
</dbReference>
<dbReference type="GO" id="GO:0005737">
    <property type="term" value="C:cytoplasm"/>
    <property type="evidence" value="ECO:0007669"/>
    <property type="project" value="TreeGrafter"/>
</dbReference>